<dbReference type="GO" id="GO:0006508">
    <property type="term" value="P:proteolysis"/>
    <property type="evidence" value="ECO:0007669"/>
    <property type="project" value="UniProtKB-KW"/>
</dbReference>
<dbReference type="Pfam" id="PF18348">
    <property type="entry name" value="SH3_16"/>
    <property type="match status" value="1"/>
</dbReference>
<dbReference type="EMBL" id="PDEM01000007">
    <property type="protein sequence ID" value="PHZ86653.1"/>
    <property type="molecule type" value="Genomic_DNA"/>
</dbReference>
<dbReference type="Proteomes" id="UP000229730">
    <property type="component" value="Unassembled WGS sequence"/>
</dbReference>
<evidence type="ECO:0000313" key="6">
    <source>
        <dbReference type="EMBL" id="PHZ86653.1"/>
    </source>
</evidence>
<protein>
    <submittedName>
        <fullName evidence="6">Peptidase P60</fullName>
    </submittedName>
</protein>
<keyword evidence="3" id="KW-0378">Hydrolase</keyword>
<dbReference type="SUPFAM" id="SSF54001">
    <property type="entry name" value="Cysteine proteinases"/>
    <property type="match status" value="1"/>
</dbReference>
<name>A0A2G4YWL4_9PROT</name>
<dbReference type="InterPro" id="IPR000064">
    <property type="entry name" value="NLP_P60_dom"/>
</dbReference>
<dbReference type="Gene3D" id="2.30.30.40">
    <property type="entry name" value="SH3 Domains"/>
    <property type="match status" value="1"/>
</dbReference>
<dbReference type="PANTHER" id="PTHR47053:SF1">
    <property type="entry name" value="MUREIN DD-ENDOPEPTIDASE MEPH-RELATED"/>
    <property type="match status" value="1"/>
</dbReference>
<keyword evidence="2" id="KW-0645">Protease</keyword>
<dbReference type="InterPro" id="IPR038765">
    <property type="entry name" value="Papain-like_cys_pep_sf"/>
</dbReference>
<evidence type="ECO:0000256" key="3">
    <source>
        <dbReference type="ARBA" id="ARBA00022801"/>
    </source>
</evidence>
<keyword evidence="7" id="KW-1185">Reference proteome</keyword>
<dbReference type="RefSeq" id="WP_099471029.1">
    <property type="nucleotide sequence ID" value="NZ_CP041025.1"/>
</dbReference>
<comment type="similarity">
    <text evidence="1">Belongs to the peptidase C40 family.</text>
</comment>
<evidence type="ECO:0000313" key="7">
    <source>
        <dbReference type="Proteomes" id="UP000229730"/>
    </source>
</evidence>
<reference evidence="6 7" key="1">
    <citation type="submission" date="2017-10" db="EMBL/GenBank/DDBJ databases">
        <title>Frigbacter circumglobatus gen. nov. sp. nov., isolated from sediment cultured in situ.</title>
        <authorList>
            <person name="Zhao Z."/>
        </authorList>
    </citation>
    <scope>NUCLEOTIDE SEQUENCE [LARGE SCALE GENOMIC DNA]</scope>
    <source>
        <strain evidence="6 7">ZYL</strain>
    </source>
</reference>
<dbReference type="AlphaFoldDB" id="A0A2G4YWL4"/>
<evidence type="ECO:0000259" key="5">
    <source>
        <dbReference type="PROSITE" id="PS51935"/>
    </source>
</evidence>
<dbReference type="InterPro" id="IPR041382">
    <property type="entry name" value="SH3_16"/>
</dbReference>
<keyword evidence="4" id="KW-0788">Thiol protease</keyword>
<dbReference type="InterPro" id="IPR051202">
    <property type="entry name" value="Peptidase_C40"/>
</dbReference>
<feature type="domain" description="NlpC/P60" evidence="5">
    <location>
        <begin position="159"/>
        <end position="280"/>
    </location>
</feature>
<evidence type="ECO:0000256" key="2">
    <source>
        <dbReference type="ARBA" id="ARBA00022670"/>
    </source>
</evidence>
<dbReference type="PANTHER" id="PTHR47053">
    <property type="entry name" value="MUREIN DD-ENDOPEPTIDASE MEPH-RELATED"/>
    <property type="match status" value="1"/>
</dbReference>
<dbReference type="OrthoDB" id="9813368at2"/>
<organism evidence="6 7">
    <name type="scientific">Paremcibacter congregatus</name>
    <dbReference type="NCBI Taxonomy" id="2043170"/>
    <lineage>
        <taxon>Bacteria</taxon>
        <taxon>Pseudomonadati</taxon>
        <taxon>Pseudomonadota</taxon>
        <taxon>Alphaproteobacteria</taxon>
        <taxon>Emcibacterales</taxon>
        <taxon>Emcibacteraceae</taxon>
        <taxon>Paremcibacter</taxon>
    </lineage>
</organism>
<dbReference type="Gene3D" id="3.90.1720.10">
    <property type="entry name" value="endopeptidase domain like (from Nostoc punctiforme)"/>
    <property type="match status" value="1"/>
</dbReference>
<evidence type="ECO:0000256" key="1">
    <source>
        <dbReference type="ARBA" id="ARBA00007074"/>
    </source>
</evidence>
<accession>A0A2G4YWL4</accession>
<sequence length="286" mass="31599">MTTSSLDPRLTPARADLAAAFLKGRVTAKRFCEGTRYQLIDGLTNLYGAPDANTPLQTQLLYGEYFTVYDIKDGWAWGQAEKDSYVGYCRADALSPDLHPGTHYVTNLSSHIYSEPNPKSPAVGQVYMMSNVAVINEIPQRGFVQLADGNWIFAPHISKDYGVDPLSEALKFLYAPYLWGGKSSIGIDCSGLIQLAFAATGVFLPRDSDLQAEMIGTTLDDDAVPQRGDIAFFPGHVGFMLDDMHLLHANAHHMRVSIDPLRDVIDIVSFQTDEPPLRFIKRPAED</sequence>
<dbReference type="PROSITE" id="PS51935">
    <property type="entry name" value="NLPC_P60"/>
    <property type="match status" value="1"/>
</dbReference>
<evidence type="ECO:0000256" key="4">
    <source>
        <dbReference type="ARBA" id="ARBA00022807"/>
    </source>
</evidence>
<dbReference type="InParanoid" id="A0A2G4YWL4"/>
<proteinExistence type="inferred from homology"/>
<gene>
    <name evidence="6" type="ORF">CRD36_01905</name>
</gene>
<comment type="caution">
    <text evidence="6">The sequence shown here is derived from an EMBL/GenBank/DDBJ whole genome shotgun (WGS) entry which is preliminary data.</text>
</comment>
<dbReference type="Pfam" id="PF00877">
    <property type="entry name" value="NLPC_P60"/>
    <property type="match status" value="1"/>
</dbReference>
<dbReference type="GO" id="GO:0008234">
    <property type="term" value="F:cysteine-type peptidase activity"/>
    <property type="evidence" value="ECO:0007669"/>
    <property type="project" value="UniProtKB-KW"/>
</dbReference>